<evidence type="ECO:0000313" key="6">
    <source>
        <dbReference type="Proteomes" id="UP001202328"/>
    </source>
</evidence>
<dbReference type="Proteomes" id="UP001202328">
    <property type="component" value="Unassembled WGS sequence"/>
</dbReference>
<comment type="caution">
    <text evidence="5">The sequence shown here is derived from an EMBL/GenBank/DDBJ whole genome shotgun (WGS) entry which is preliminary data.</text>
</comment>
<dbReference type="GO" id="GO:0005524">
    <property type="term" value="F:ATP binding"/>
    <property type="evidence" value="ECO:0007669"/>
    <property type="project" value="UniProtKB-KW"/>
</dbReference>
<accession>A0AAD4SGF3</accession>
<reference evidence="5" key="1">
    <citation type="submission" date="2022-04" db="EMBL/GenBank/DDBJ databases">
        <title>A functionally conserved STORR gene fusion in Papaver species that diverged 16.8 million years ago.</title>
        <authorList>
            <person name="Catania T."/>
        </authorList>
    </citation>
    <scope>NUCLEOTIDE SEQUENCE</scope>
    <source>
        <strain evidence="5">S-188037</strain>
    </source>
</reference>
<keyword evidence="3" id="KW-0067">ATP-binding</keyword>
<dbReference type="GO" id="GO:0030968">
    <property type="term" value="P:endoplasmic reticulum unfolded protein response"/>
    <property type="evidence" value="ECO:0007669"/>
    <property type="project" value="InterPro"/>
</dbReference>
<keyword evidence="1" id="KW-0732">Signal</keyword>
<organism evidence="5 6">
    <name type="scientific">Papaver atlanticum</name>
    <dbReference type="NCBI Taxonomy" id="357466"/>
    <lineage>
        <taxon>Eukaryota</taxon>
        <taxon>Viridiplantae</taxon>
        <taxon>Streptophyta</taxon>
        <taxon>Embryophyta</taxon>
        <taxon>Tracheophyta</taxon>
        <taxon>Spermatophyta</taxon>
        <taxon>Magnoliopsida</taxon>
        <taxon>Ranunculales</taxon>
        <taxon>Papaveraceae</taxon>
        <taxon>Papaveroideae</taxon>
        <taxon>Papaver</taxon>
    </lineage>
</organism>
<dbReference type="PROSITE" id="PS51392">
    <property type="entry name" value="KEN"/>
    <property type="match status" value="1"/>
</dbReference>
<evidence type="ECO:0000256" key="3">
    <source>
        <dbReference type="ARBA" id="ARBA00022840"/>
    </source>
</evidence>
<dbReference type="AlphaFoldDB" id="A0AAD4SGF3"/>
<proteinExistence type="predicted"/>
<dbReference type="InterPro" id="IPR045133">
    <property type="entry name" value="IRE1/2-like"/>
</dbReference>
<dbReference type="GO" id="GO:0004674">
    <property type="term" value="F:protein serine/threonine kinase activity"/>
    <property type="evidence" value="ECO:0007669"/>
    <property type="project" value="InterPro"/>
</dbReference>
<protein>
    <recommendedName>
        <fullName evidence="4">KEN domain-containing protein</fullName>
    </recommendedName>
</protein>
<keyword evidence="6" id="KW-1185">Reference proteome</keyword>
<dbReference type="Gene3D" id="1.20.1440.180">
    <property type="entry name" value="KEN domain"/>
    <property type="match status" value="1"/>
</dbReference>
<feature type="domain" description="KEN" evidence="4">
    <location>
        <begin position="26"/>
        <end position="160"/>
    </location>
</feature>
<keyword evidence="2" id="KW-0547">Nucleotide-binding</keyword>
<sequence length="164" mass="19157">MHAVSLWTCYEQNASDLLRHPLFWDGAKCLDFIMRLGNLLVWIKGVSKAANFRKTFRSTMDILIQPWQASVDPKTQKQVTKGTYGTFNYMSSTDLLKMMRHKRVHFLELKPGAQSFYGELAEEFYEHFRSDYPDLLMRAYDALEQHIALLPNLPNGYYDDPLLI</sequence>
<gene>
    <name evidence="5" type="ORF">MKW98_009485</name>
</gene>
<dbReference type="InterPro" id="IPR038357">
    <property type="entry name" value="KEN_sf"/>
</dbReference>
<dbReference type="Pfam" id="PF06479">
    <property type="entry name" value="Ribonuc_2-5A"/>
    <property type="match status" value="1"/>
</dbReference>
<dbReference type="PANTHER" id="PTHR13954:SF6">
    <property type="entry name" value="NON-SPECIFIC SERINE_THREONINE PROTEIN KINASE"/>
    <property type="match status" value="1"/>
</dbReference>
<evidence type="ECO:0000256" key="2">
    <source>
        <dbReference type="ARBA" id="ARBA00022741"/>
    </source>
</evidence>
<evidence type="ECO:0000259" key="4">
    <source>
        <dbReference type="PROSITE" id="PS51392"/>
    </source>
</evidence>
<dbReference type="GO" id="GO:0004521">
    <property type="term" value="F:RNA endonuclease activity"/>
    <property type="evidence" value="ECO:0007669"/>
    <property type="project" value="InterPro"/>
</dbReference>
<name>A0AAD4SGF3_9MAGN</name>
<evidence type="ECO:0000256" key="1">
    <source>
        <dbReference type="ARBA" id="ARBA00022729"/>
    </source>
</evidence>
<dbReference type="GO" id="GO:0006397">
    <property type="term" value="P:mRNA processing"/>
    <property type="evidence" value="ECO:0007669"/>
    <property type="project" value="InterPro"/>
</dbReference>
<dbReference type="EMBL" id="JAJJMB010010755">
    <property type="protein sequence ID" value="KAI3906577.1"/>
    <property type="molecule type" value="Genomic_DNA"/>
</dbReference>
<dbReference type="InterPro" id="IPR010513">
    <property type="entry name" value="KEN_dom"/>
</dbReference>
<dbReference type="PANTHER" id="PTHR13954">
    <property type="entry name" value="IRE1-RELATED"/>
    <property type="match status" value="1"/>
</dbReference>
<evidence type="ECO:0000313" key="5">
    <source>
        <dbReference type="EMBL" id="KAI3906577.1"/>
    </source>
</evidence>